<dbReference type="PIRSF" id="PIRSF000498">
    <property type="entry name" value="Riboflavin_syn_A"/>
    <property type="match status" value="1"/>
</dbReference>
<evidence type="ECO:0000313" key="14">
    <source>
        <dbReference type="Proteomes" id="UP000254720"/>
    </source>
</evidence>
<dbReference type="Gene3D" id="2.40.30.20">
    <property type="match status" value="2"/>
</dbReference>
<evidence type="ECO:0000256" key="9">
    <source>
        <dbReference type="ARBA" id="ARBA00022737"/>
    </source>
</evidence>
<evidence type="ECO:0000256" key="1">
    <source>
        <dbReference type="ARBA" id="ARBA00000968"/>
    </source>
</evidence>
<dbReference type="OrthoDB" id="9788537at2"/>
<dbReference type="AlphaFoldDB" id="A0A370GFK8"/>
<name>A0A370GFK8_9COXI</name>
<dbReference type="PANTHER" id="PTHR21098:SF0">
    <property type="entry name" value="RIBOFLAVIN SYNTHASE"/>
    <property type="match status" value="1"/>
</dbReference>
<evidence type="ECO:0000256" key="10">
    <source>
        <dbReference type="NCBIfam" id="TIGR00187"/>
    </source>
</evidence>
<dbReference type="FunFam" id="2.40.30.20:FF:000004">
    <property type="entry name" value="Riboflavin synthase, alpha subunit"/>
    <property type="match status" value="1"/>
</dbReference>
<evidence type="ECO:0000259" key="12">
    <source>
        <dbReference type="PROSITE" id="PS51177"/>
    </source>
</evidence>
<keyword evidence="8" id="KW-0808">Transferase</keyword>
<sequence>MFSGIVETMGIITQLEIINGCKQFTISPQSVFNDLVVGDSIAVNGVCLTVTQFTDQSFQVTAVPETLRLTNLDRLTVGSKVNLERSLTLNRRIGGHYVQGHVDGIGQILEIKNDASDAWLVKISLPEKLSKYVVPKGYIGLDGMSITVIESTPEWFTVTFIPHTQAVTITHQYSEGDMINIEVDIMGKYVEKLLGGYANAS</sequence>
<dbReference type="NCBIfam" id="TIGR00187">
    <property type="entry name" value="ribE"/>
    <property type="match status" value="1"/>
</dbReference>
<evidence type="ECO:0000256" key="8">
    <source>
        <dbReference type="ARBA" id="ARBA00022679"/>
    </source>
</evidence>
<dbReference type="SUPFAM" id="SSF63380">
    <property type="entry name" value="Riboflavin synthase domain-like"/>
    <property type="match status" value="2"/>
</dbReference>
<comment type="subunit">
    <text evidence="4">Homotrimer.</text>
</comment>
<evidence type="ECO:0000256" key="3">
    <source>
        <dbReference type="ARBA" id="ARBA00004887"/>
    </source>
</evidence>
<evidence type="ECO:0000256" key="6">
    <source>
        <dbReference type="ARBA" id="ARBA00013950"/>
    </source>
</evidence>
<dbReference type="CDD" id="cd00402">
    <property type="entry name" value="Riboflavin_synthase_like"/>
    <property type="match status" value="1"/>
</dbReference>
<comment type="function">
    <text evidence="2">Catalyzes the dismutation of two molecules of 6,7-dimethyl-8-ribityllumazine, resulting in the formation of riboflavin and 5-amino-6-(D-ribitylamino)uracil.</text>
</comment>
<dbReference type="RefSeq" id="WP_114834643.1">
    <property type="nucleotide sequence ID" value="NZ_LR699115.1"/>
</dbReference>
<evidence type="ECO:0000256" key="11">
    <source>
        <dbReference type="PROSITE-ProRule" id="PRU00524"/>
    </source>
</evidence>
<organism evidence="13 14">
    <name type="scientific">Aquicella lusitana</name>
    <dbReference type="NCBI Taxonomy" id="254246"/>
    <lineage>
        <taxon>Bacteria</taxon>
        <taxon>Pseudomonadati</taxon>
        <taxon>Pseudomonadota</taxon>
        <taxon>Gammaproteobacteria</taxon>
        <taxon>Legionellales</taxon>
        <taxon>Coxiellaceae</taxon>
        <taxon>Aquicella</taxon>
    </lineage>
</organism>
<dbReference type="Proteomes" id="UP000254720">
    <property type="component" value="Unassembled WGS sequence"/>
</dbReference>
<evidence type="ECO:0000256" key="2">
    <source>
        <dbReference type="ARBA" id="ARBA00002803"/>
    </source>
</evidence>
<feature type="repeat" description="Lumazine-binding" evidence="11">
    <location>
        <begin position="97"/>
        <end position="194"/>
    </location>
</feature>
<evidence type="ECO:0000256" key="7">
    <source>
        <dbReference type="ARBA" id="ARBA00022619"/>
    </source>
</evidence>
<evidence type="ECO:0000313" key="13">
    <source>
        <dbReference type="EMBL" id="RDI42578.1"/>
    </source>
</evidence>
<feature type="domain" description="Lumazine-binding" evidence="12">
    <location>
        <begin position="97"/>
        <end position="194"/>
    </location>
</feature>
<reference evidence="13 14" key="1">
    <citation type="submission" date="2018-07" db="EMBL/GenBank/DDBJ databases">
        <title>Genomic Encyclopedia of Type Strains, Phase IV (KMG-IV): sequencing the most valuable type-strain genomes for metagenomic binning, comparative biology and taxonomic classification.</title>
        <authorList>
            <person name="Goeker M."/>
        </authorList>
    </citation>
    <scope>NUCLEOTIDE SEQUENCE [LARGE SCALE GENOMIC DNA]</scope>
    <source>
        <strain evidence="13 14">DSM 16500</strain>
    </source>
</reference>
<protein>
    <recommendedName>
        <fullName evidence="6 10">Riboflavin synthase</fullName>
        <ecNumber evidence="5 10">2.5.1.9</ecNumber>
    </recommendedName>
</protein>
<comment type="pathway">
    <text evidence="3">Cofactor biosynthesis; riboflavin biosynthesis; riboflavin from 2-hydroxy-3-oxobutyl phosphate and 5-amino-6-(D-ribitylamino)uracil: step 2/2.</text>
</comment>
<keyword evidence="9" id="KW-0677">Repeat</keyword>
<evidence type="ECO:0000256" key="5">
    <source>
        <dbReference type="ARBA" id="ARBA00012827"/>
    </source>
</evidence>
<keyword evidence="14" id="KW-1185">Reference proteome</keyword>
<dbReference type="Pfam" id="PF00677">
    <property type="entry name" value="Lum_binding"/>
    <property type="match status" value="2"/>
</dbReference>
<dbReference type="GO" id="GO:0004746">
    <property type="term" value="F:riboflavin synthase activity"/>
    <property type="evidence" value="ECO:0007669"/>
    <property type="project" value="UniProtKB-UniRule"/>
</dbReference>
<dbReference type="EMBL" id="QQAX01000014">
    <property type="protein sequence ID" value="RDI42578.1"/>
    <property type="molecule type" value="Genomic_DNA"/>
</dbReference>
<dbReference type="PANTHER" id="PTHR21098">
    <property type="entry name" value="RIBOFLAVIN SYNTHASE ALPHA CHAIN"/>
    <property type="match status" value="1"/>
</dbReference>
<dbReference type="InterPro" id="IPR026017">
    <property type="entry name" value="Lumazine-bd_dom"/>
</dbReference>
<dbReference type="InterPro" id="IPR023366">
    <property type="entry name" value="ATP_synth_asu-like_sf"/>
</dbReference>
<dbReference type="InterPro" id="IPR001783">
    <property type="entry name" value="Lumazine-bd"/>
</dbReference>
<comment type="catalytic activity">
    <reaction evidence="1">
        <text>2 6,7-dimethyl-8-(1-D-ribityl)lumazine + H(+) = 5-amino-6-(D-ribitylamino)uracil + riboflavin</text>
        <dbReference type="Rhea" id="RHEA:20772"/>
        <dbReference type="ChEBI" id="CHEBI:15378"/>
        <dbReference type="ChEBI" id="CHEBI:15934"/>
        <dbReference type="ChEBI" id="CHEBI:57986"/>
        <dbReference type="ChEBI" id="CHEBI:58201"/>
        <dbReference type="EC" id="2.5.1.9"/>
    </reaction>
</comment>
<feature type="domain" description="Lumazine-binding" evidence="12">
    <location>
        <begin position="1"/>
        <end position="96"/>
    </location>
</feature>
<dbReference type="PROSITE" id="PS51177">
    <property type="entry name" value="LUMAZINE_BIND"/>
    <property type="match status" value="2"/>
</dbReference>
<proteinExistence type="predicted"/>
<keyword evidence="7" id="KW-0686">Riboflavin biosynthesis</keyword>
<dbReference type="GO" id="GO:0009231">
    <property type="term" value="P:riboflavin biosynthetic process"/>
    <property type="evidence" value="ECO:0007669"/>
    <property type="project" value="UniProtKB-KW"/>
</dbReference>
<dbReference type="NCBIfam" id="NF006767">
    <property type="entry name" value="PRK09289.1"/>
    <property type="match status" value="1"/>
</dbReference>
<feature type="repeat" description="Lumazine-binding" evidence="11">
    <location>
        <begin position="1"/>
        <end position="96"/>
    </location>
</feature>
<dbReference type="NCBIfam" id="NF009566">
    <property type="entry name" value="PRK13020.1"/>
    <property type="match status" value="1"/>
</dbReference>
<dbReference type="InterPro" id="IPR017938">
    <property type="entry name" value="Riboflavin_synthase-like_b-brl"/>
</dbReference>
<evidence type="ECO:0000256" key="4">
    <source>
        <dbReference type="ARBA" id="ARBA00011233"/>
    </source>
</evidence>
<accession>A0A370GFK8</accession>
<gene>
    <name evidence="13" type="ORF">C8D86_11448</name>
</gene>
<dbReference type="EC" id="2.5.1.9" evidence="5 10"/>
<dbReference type="FunFam" id="2.40.30.20:FF:000003">
    <property type="entry name" value="Riboflavin synthase, alpha subunit"/>
    <property type="match status" value="1"/>
</dbReference>
<comment type="caution">
    <text evidence="13">The sequence shown here is derived from an EMBL/GenBank/DDBJ whole genome shotgun (WGS) entry which is preliminary data.</text>
</comment>